<organism evidence="3 4">
    <name type="scientific">Methanolacinia petrolearia (strain DSM 11571 / OCM 486 / SEBR 4847)</name>
    <name type="common">Methanoplanus petrolearius</name>
    <dbReference type="NCBI Taxonomy" id="679926"/>
    <lineage>
        <taxon>Archaea</taxon>
        <taxon>Methanobacteriati</taxon>
        <taxon>Methanobacteriota</taxon>
        <taxon>Stenosarchaea group</taxon>
        <taxon>Methanomicrobia</taxon>
        <taxon>Methanomicrobiales</taxon>
        <taxon>Methanomicrobiaceae</taxon>
        <taxon>Methanolacinia</taxon>
    </lineage>
</organism>
<dbReference type="Gene3D" id="1.10.260.40">
    <property type="entry name" value="lambda repressor-like DNA-binding domains"/>
    <property type="match status" value="1"/>
</dbReference>
<dbReference type="AlphaFoldDB" id="E1RH51"/>
<dbReference type="CDD" id="cd00093">
    <property type="entry name" value="HTH_XRE"/>
    <property type="match status" value="1"/>
</dbReference>
<gene>
    <name evidence="3" type="ordered locus">Mpet_0501</name>
</gene>
<sequence>MGVTKMKNRIKVYRAMHDMTQEELAEKIRVTRKTINSIERGKYNPSIEVAFKIAKIFRVPVEKIFFFEDETPEDVIEDPSSPD</sequence>
<keyword evidence="4" id="KW-1185">Reference proteome</keyword>
<dbReference type="KEGG" id="mpi:Mpet_0501"/>
<dbReference type="STRING" id="679926.Mpet_0501"/>
<dbReference type="Pfam" id="PF01381">
    <property type="entry name" value="HTH_3"/>
    <property type="match status" value="1"/>
</dbReference>
<evidence type="ECO:0000313" key="3">
    <source>
        <dbReference type="EMBL" id="ADN35275.1"/>
    </source>
</evidence>
<keyword evidence="1" id="KW-0238">DNA-binding</keyword>
<dbReference type="InterPro" id="IPR001387">
    <property type="entry name" value="Cro/C1-type_HTH"/>
</dbReference>
<reference evidence="3 4" key="1">
    <citation type="journal article" date="2010" name="Stand. Genomic Sci.">
        <title>Complete genome sequence of Methanoplanus petrolearius type strain (SEBR 4847).</title>
        <authorList>
            <person name="Brambilla E."/>
            <person name="Djao O.D."/>
            <person name="Daligault H."/>
            <person name="Lapidus A."/>
            <person name="Lucas S."/>
            <person name="Hammon N."/>
            <person name="Nolan M."/>
            <person name="Tice H."/>
            <person name="Cheng J.F."/>
            <person name="Han C."/>
            <person name="Tapia R."/>
            <person name="Goodwin L."/>
            <person name="Pitluck S."/>
            <person name="Liolios K."/>
            <person name="Ivanova N."/>
            <person name="Mavromatis K."/>
            <person name="Mikhailova N."/>
            <person name="Pati A."/>
            <person name="Chen A."/>
            <person name="Palaniappan K."/>
            <person name="Land M."/>
            <person name="Hauser L."/>
            <person name="Chang Y.J."/>
            <person name="Jeffries C.D."/>
            <person name="Rohde M."/>
            <person name="Spring S."/>
            <person name="Sikorski J."/>
            <person name="Goker M."/>
            <person name="Woyke T."/>
            <person name="Bristow J."/>
            <person name="Eisen J.A."/>
            <person name="Markowitz V."/>
            <person name="Hugenholtz P."/>
            <person name="Kyrpides N.C."/>
            <person name="Klenk H.P."/>
        </authorList>
    </citation>
    <scope>NUCLEOTIDE SEQUENCE [LARGE SCALE GENOMIC DNA]</scope>
    <source>
        <strain evidence="4">DSM 11571 / OCM 486 / SEBR 4847</strain>
    </source>
</reference>
<name>E1RH51_METP4</name>
<dbReference type="eggNOG" id="arCOG01864">
    <property type="taxonomic scope" value="Archaea"/>
</dbReference>
<dbReference type="InterPro" id="IPR010982">
    <property type="entry name" value="Lambda_DNA-bd_dom_sf"/>
</dbReference>
<protein>
    <submittedName>
        <fullName evidence="3">Transcriptional regulator, XRE family</fullName>
    </submittedName>
</protein>
<dbReference type="SMART" id="SM00530">
    <property type="entry name" value="HTH_XRE"/>
    <property type="match status" value="1"/>
</dbReference>
<feature type="domain" description="HTH cro/C1-type" evidence="2">
    <location>
        <begin position="10"/>
        <end position="64"/>
    </location>
</feature>
<dbReference type="Proteomes" id="UP000006565">
    <property type="component" value="Chromosome"/>
</dbReference>
<evidence type="ECO:0000313" key="4">
    <source>
        <dbReference type="Proteomes" id="UP000006565"/>
    </source>
</evidence>
<dbReference type="PROSITE" id="PS50943">
    <property type="entry name" value="HTH_CROC1"/>
    <property type="match status" value="1"/>
</dbReference>
<dbReference type="PANTHER" id="PTHR46558">
    <property type="entry name" value="TRACRIPTIONAL REGULATORY PROTEIN-RELATED-RELATED"/>
    <property type="match status" value="1"/>
</dbReference>
<evidence type="ECO:0000259" key="2">
    <source>
        <dbReference type="PROSITE" id="PS50943"/>
    </source>
</evidence>
<dbReference type="PANTHER" id="PTHR46558:SF4">
    <property type="entry name" value="DNA-BIDING PHAGE PROTEIN"/>
    <property type="match status" value="1"/>
</dbReference>
<dbReference type="EMBL" id="CP002117">
    <property type="protein sequence ID" value="ADN35275.1"/>
    <property type="molecule type" value="Genomic_DNA"/>
</dbReference>
<dbReference type="SUPFAM" id="SSF47413">
    <property type="entry name" value="lambda repressor-like DNA-binding domains"/>
    <property type="match status" value="1"/>
</dbReference>
<evidence type="ECO:0000256" key="1">
    <source>
        <dbReference type="ARBA" id="ARBA00023125"/>
    </source>
</evidence>
<dbReference type="HOGENOM" id="CLU_066192_44_1_2"/>
<accession>E1RH51</accession>
<dbReference type="GO" id="GO:0003677">
    <property type="term" value="F:DNA binding"/>
    <property type="evidence" value="ECO:0007669"/>
    <property type="project" value="UniProtKB-KW"/>
</dbReference>
<proteinExistence type="predicted"/>